<keyword evidence="1" id="KW-0802">TPR repeat</keyword>
<dbReference type="Pfam" id="PF14559">
    <property type="entry name" value="TPR_19"/>
    <property type="match status" value="1"/>
</dbReference>
<proteinExistence type="predicted"/>
<dbReference type="Proteomes" id="UP000522313">
    <property type="component" value="Unassembled WGS sequence"/>
</dbReference>
<sequence>MKAGPSRLATIVAAALSLAGCSVWHFDFGRAHVVADAGAADVAAAERALRNRRWPEAVARAEQAVTRDGSDGARRALLGTAYLRAGRFRSAAQAFDDALALRQADGATALHLVLAQIASGQHDAAQATLSRYAALIPAADRGLALALAGAPGQGVEVLMAAMRVPGADARTRQNLALALALAGEWPDAFFLVGLDLPPAKARERILGWMRFARPHGAADQVAALLKITPAIDPGQPEALALHRADSVTVAAY</sequence>
<dbReference type="AlphaFoldDB" id="A0A7X0MNY2"/>
<dbReference type="EMBL" id="JACHBT010000004">
    <property type="protein sequence ID" value="MBB6503943.1"/>
    <property type="molecule type" value="Genomic_DNA"/>
</dbReference>
<dbReference type="Gene3D" id="1.25.40.10">
    <property type="entry name" value="Tetratricopeptide repeat domain"/>
    <property type="match status" value="1"/>
</dbReference>
<reference evidence="2 3" key="1">
    <citation type="submission" date="2020-08" db="EMBL/GenBank/DDBJ databases">
        <title>The Agave Microbiome: Exploring the role of microbial communities in plant adaptations to desert environments.</title>
        <authorList>
            <person name="Partida-Martinez L.P."/>
        </authorList>
    </citation>
    <scope>NUCLEOTIDE SEQUENCE [LARGE SCALE GENOMIC DNA]</scope>
    <source>
        <strain evidence="2 3">AS3.13</strain>
    </source>
</reference>
<dbReference type="InterPro" id="IPR019734">
    <property type="entry name" value="TPR_rpt"/>
</dbReference>
<dbReference type="RefSeq" id="WP_184504310.1">
    <property type="nucleotide sequence ID" value="NZ_JACHBT010000004.1"/>
</dbReference>
<evidence type="ECO:0000313" key="2">
    <source>
        <dbReference type="EMBL" id="MBB6503943.1"/>
    </source>
</evidence>
<gene>
    <name evidence="2" type="ORF">F4693_000901</name>
</gene>
<dbReference type="PROSITE" id="PS50005">
    <property type="entry name" value="TPR"/>
    <property type="match status" value="1"/>
</dbReference>
<accession>A0A7X0MNY2</accession>
<dbReference type="PROSITE" id="PS51257">
    <property type="entry name" value="PROKAR_LIPOPROTEIN"/>
    <property type="match status" value="1"/>
</dbReference>
<feature type="repeat" description="TPR" evidence="1">
    <location>
        <begin position="72"/>
        <end position="105"/>
    </location>
</feature>
<dbReference type="SUPFAM" id="SSF48452">
    <property type="entry name" value="TPR-like"/>
    <property type="match status" value="1"/>
</dbReference>
<name>A0A7X0MNY2_9SPHN</name>
<evidence type="ECO:0000256" key="1">
    <source>
        <dbReference type="PROSITE-ProRule" id="PRU00339"/>
    </source>
</evidence>
<reference evidence="2 3" key="2">
    <citation type="submission" date="2020-08" db="EMBL/GenBank/DDBJ databases">
        <authorList>
            <person name="Partida-Martinez L."/>
            <person name="Huntemann M."/>
            <person name="Clum A."/>
            <person name="Wang J."/>
            <person name="Palaniappan K."/>
            <person name="Ritter S."/>
            <person name="Chen I.-M."/>
            <person name="Stamatis D."/>
            <person name="Reddy T."/>
            <person name="O'Malley R."/>
            <person name="Daum C."/>
            <person name="Shapiro N."/>
            <person name="Ivanova N."/>
            <person name="Kyrpides N."/>
            <person name="Woyke T."/>
        </authorList>
    </citation>
    <scope>NUCLEOTIDE SEQUENCE [LARGE SCALE GENOMIC DNA]</scope>
    <source>
        <strain evidence="2 3">AS3.13</strain>
    </source>
</reference>
<comment type="caution">
    <text evidence="2">The sequence shown here is derived from an EMBL/GenBank/DDBJ whole genome shotgun (WGS) entry which is preliminary data.</text>
</comment>
<protein>
    <submittedName>
        <fullName evidence="2">Flp pilus assembly protein TadD</fullName>
    </submittedName>
</protein>
<dbReference type="InterPro" id="IPR011990">
    <property type="entry name" value="TPR-like_helical_dom_sf"/>
</dbReference>
<evidence type="ECO:0000313" key="3">
    <source>
        <dbReference type="Proteomes" id="UP000522313"/>
    </source>
</evidence>
<organism evidence="2 3">
    <name type="scientific">Sphingomonas endophytica</name>
    <dbReference type="NCBI Taxonomy" id="869719"/>
    <lineage>
        <taxon>Bacteria</taxon>
        <taxon>Pseudomonadati</taxon>
        <taxon>Pseudomonadota</taxon>
        <taxon>Alphaproteobacteria</taxon>
        <taxon>Sphingomonadales</taxon>
        <taxon>Sphingomonadaceae</taxon>
        <taxon>Sphingomonas</taxon>
    </lineage>
</organism>